<feature type="region of interest" description="Disordered" evidence="4">
    <location>
        <begin position="85"/>
        <end position="152"/>
    </location>
</feature>
<evidence type="ECO:0000313" key="6">
    <source>
        <dbReference type="EMBL" id="KYQ96722.1"/>
    </source>
</evidence>
<feature type="domain" description="SHSP" evidence="5">
    <location>
        <begin position="34"/>
        <end position="206"/>
    </location>
</feature>
<dbReference type="InParanoid" id="A0A151ZS09"/>
<dbReference type="InterPro" id="IPR031107">
    <property type="entry name" value="Small_HSP"/>
</dbReference>
<dbReference type="SUPFAM" id="SSF49764">
    <property type="entry name" value="HSP20-like chaperones"/>
    <property type="match status" value="1"/>
</dbReference>
<evidence type="ECO:0000256" key="3">
    <source>
        <dbReference type="RuleBase" id="RU003616"/>
    </source>
</evidence>
<dbReference type="Gene3D" id="2.60.40.790">
    <property type="match status" value="1"/>
</dbReference>
<organism evidence="6 7">
    <name type="scientific">Tieghemostelium lacteum</name>
    <name type="common">Slime mold</name>
    <name type="synonym">Dictyostelium lacteum</name>
    <dbReference type="NCBI Taxonomy" id="361077"/>
    <lineage>
        <taxon>Eukaryota</taxon>
        <taxon>Amoebozoa</taxon>
        <taxon>Evosea</taxon>
        <taxon>Eumycetozoa</taxon>
        <taxon>Dictyostelia</taxon>
        <taxon>Dictyosteliales</taxon>
        <taxon>Raperosteliaceae</taxon>
        <taxon>Tieghemostelium</taxon>
    </lineage>
</organism>
<dbReference type="PANTHER" id="PTHR11527">
    <property type="entry name" value="HEAT-SHOCK PROTEIN 20 FAMILY MEMBER"/>
    <property type="match status" value="1"/>
</dbReference>
<sequence>MSCRVFYNQPTHQSFFGELEKQFYNELLKSKSKEVVERFYTPNSNIIEQADSYIIELELAGVNKQDIKIDIEKSNLIISGENKRKSSFLNNTDNNNKITSSNTTITESDKPSIEDFEEVESTNSTYNKQLSNSTKPSEEEKPQQEKPSTPKHQYLTREIESGKFKKVISIKNQYLDLENINATFENGILSIKLLKKDPVSLKVNII</sequence>
<evidence type="ECO:0000313" key="7">
    <source>
        <dbReference type="Proteomes" id="UP000076078"/>
    </source>
</evidence>
<evidence type="ECO:0000256" key="4">
    <source>
        <dbReference type="SAM" id="MobiDB-lite"/>
    </source>
</evidence>
<comment type="similarity">
    <text evidence="2 3">Belongs to the small heat shock protein (HSP20) family.</text>
</comment>
<feature type="compositionally biased region" description="Low complexity" evidence="4">
    <location>
        <begin position="90"/>
        <end position="106"/>
    </location>
</feature>
<reference evidence="6 7" key="1">
    <citation type="submission" date="2015-12" db="EMBL/GenBank/DDBJ databases">
        <title>Dictyostelia acquired genes for synthesis and detection of signals that induce cell-type specialization by lateral gene transfer from prokaryotes.</title>
        <authorList>
            <person name="Gloeckner G."/>
            <person name="Schaap P."/>
        </authorList>
    </citation>
    <scope>NUCLEOTIDE SEQUENCE [LARGE SCALE GENOMIC DNA]</scope>
    <source>
        <strain evidence="6 7">TK</strain>
    </source>
</reference>
<dbReference type="OrthoDB" id="5511210at2759"/>
<accession>A0A151ZS09</accession>
<proteinExistence type="inferred from homology"/>
<dbReference type="STRING" id="361077.A0A151ZS09"/>
<feature type="compositionally biased region" description="Polar residues" evidence="4">
    <location>
        <begin position="121"/>
        <end position="133"/>
    </location>
</feature>
<gene>
    <name evidence="6" type="ORF">DLAC_11570</name>
</gene>
<evidence type="ECO:0000256" key="1">
    <source>
        <dbReference type="ARBA" id="ARBA00023016"/>
    </source>
</evidence>
<evidence type="ECO:0000256" key="2">
    <source>
        <dbReference type="PROSITE-ProRule" id="PRU00285"/>
    </source>
</evidence>
<dbReference type="PROSITE" id="PS01031">
    <property type="entry name" value="SHSP"/>
    <property type="match status" value="1"/>
</dbReference>
<dbReference type="Pfam" id="PF00011">
    <property type="entry name" value="HSP20"/>
    <property type="match status" value="2"/>
</dbReference>
<keyword evidence="1" id="KW-0346">Stress response</keyword>
<evidence type="ECO:0000259" key="5">
    <source>
        <dbReference type="PROSITE" id="PS01031"/>
    </source>
</evidence>
<dbReference type="AlphaFoldDB" id="A0A151ZS09"/>
<dbReference type="InterPro" id="IPR002068">
    <property type="entry name" value="A-crystallin/Hsp20_dom"/>
</dbReference>
<dbReference type="OMA" id="VINHTEI"/>
<protein>
    <recommendedName>
        <fullName evidence="5">SHSP domain-containing protein</fullName>
    </recommendedName>
</protein>
<comment type="caution">
    <text evidence="6">The sequence shown here is derived from an EMBL/GenBank/DDBJ whole genome shotgun (WGS) entry which is preliminary data.</text>
</comment>
<dbReference type="Proteomes" id="UP000076078">
    <property type="component" value="Unassembled WGS sequence"/>
</dbReference>
<dbReference type="CDD" id="cd06464">
    <property type="entry name" value="ACD_sHsps-like"/>
    <property type="match status" value="1"/>
</dbReference>
<name>A0A151ZS09_TIELA</name>
<dbReference type="InterPro" id="IPR008978">
    <property type="entry name" value="HSP20-like_chaperone"/>
</dbReference>
<keyword evidence="7" id="KW-1185">Reference proteome</keyword>
<dbReference type="EMBL" id="LODT01000021">
    <property type="protein sequence ID" value="KYQ96722.1"/>
    <property type="molecule type" value="Genomic_DNA"/>
</dbReference>